<protein>
    <submittedName>
        <fullName evidence="4">LCP family protein</fullName>
    </submittedName>
</protein>
<feature type="domain" description="Cell envelope-related transcriptional attenuator" evidence="3">
    <location>
        <begin position="91"/>
        <end position="233"/>
    </location>
</feature>
<keyword evidence="2" id="KW-0812">Transmembrane</keyword>
<keyword evidence="5" id="KW-1185">Reference proteome</keyword>
<comment type="similarity">
    <text evidence="1">Belongs to the LytR/CpsA/Psr (LCP) family.</text>
</comment>
<evidence type="ECO:0000313" key="5">
    <source>
        <dbReference type="Proteomes" id="UP001172743"/>
    </source>
</evidence>
<keyword evidence="2" id="KW-1133">Transmembrane helix</keyword>
<proteinExistence type="inferred from homology"/>
<dbReference type="Proteomes" id="UP001172743">
    <property type="component" value="Unassembled WGS sequence"/>
</dbReference>
<gene>
    <name evidence="4" type="ORF">QYB95_16305</name>
</gene>
<dbReference type="NCBIfam" id="TIGR00350">
    <property type="entry name" value="lytR_cpsA_psr"/>
    <property type="match status" value="1"/>
</dbReference>
<comment type="caution">
    <text evidence="4">The sequence shown here is derived from an EMBL/GenBank/DDBJ whole genome shotgun (WGS) entry which is preliminary data.</text>
</comment>
<dbReference type="InterPro" id="IPR004474">
    <property type="entry name" value="LytR_CpsA_psr"/>
</dbReference>
<dbReference type="Pfam" id="PF03816">
    <property type="entry name" value="LytR_cpsA_psr"/>
    <property type="match status" value="1"/>
</dbReference>
<organism evidence="4 5">
    <name type="scientific">Ureibacillus aquaedulcis</name>
    <dbReference type="NCBI Taxonomy" id="3058421"/>
    <lineage>
        <taxon>Bacteria</taxon>
        <taxon>Bacillati</taxon>
        <taxon>Bacillota</taxon>
        <taxon>Bacilli</taxon>
        <taxon>Bacillales</taxon>
        <taxon>Caryophanaceae</taxon>
        <taxon>Ureibacillus</taxon>
    </lineage>
</organism>
<dbReference type="PANTHER" id="PTHR33392:SF6">
    <property type="entry name" value="POLYISOPRENYL-TEICHOIC ACID--PEPTIDOGLYCAN TEICHOIC ACID TRANSFERASE TAGU"/>
    <property type="match status" value="1"/>
</dbReference>
<evidence type="ECO:0000313" key="4">
    <source>
        <dbReference type="EMBL" id="MDN4495117.1"/>
    </source>
</evidence>
<dbReference type="EMBL" id="JAUHTQ010000016">
    <property type="protein sequence ID" value="MDN4495117.1"/>
    <property type="molecule type" value="Genomic_DNA"/>
</dbReference>
<dbReference type="InterPro" id="IPR050922">
    <property type="entry name" value="LytR/CpsA/Psr_CW_biosynth"/>
</dbReference>
<sequence length="319" mass="35923">METSATNNKEKKRTSKKRKFLIWLGVIVGVLILAIVGFAAKLYMDTKNTVDVIYEDIEQSELREEVVSIEEKEPISILMLGVDEREGDVGRSDTMIVLTINPETNDTKMLSIPRDTRTEIIGHDTTDKINHAYAFGGIEMSRQTVENLLEIPIDYVVQVNMESFKDIVDIVGGITIQNDLEFTAGNADFPMGTITLNGEEALGYVRMRYDDPEGDFGRQNRQKKVIQAISQSALSVDTALNYKSIFATLEDNVRLSASFDELLTIQKGYQDSFKSIEQLYMNNGQGTKIDGIYYYLPDEAEMETIKSTLKTHLGVKEID</sequence>
<dbReference type="Gene3D" id="3.40.630.190">
    <property type="entry name" value="LCP protein"/>
    <property type="match status" value="1"/>
</dbReference>
<evidence type="ECO:0000259" key="3">
    <source>
        <dbReference type="Pfam" id="PF03816"/>
    </source>
</evidence>
<dbReference type="RefSeq" id="WP_301139434.1">
    <property type="nucleotide sequence ID" value="NZ_JAUHTQ010000016.1"/>
</dbReference>
<name>A0ABT8GUL9_9BACL</name>
<reference evidence="4" key="1">
    <citation type="submission" date="2023-07" db="EMBL/GenBank/DDBJ databases">
        <title>Ureibacillus sp. isolated from freshwater well.</title>
        <authorList>
            <person name="Kirdat K."/>
            <person name="Bhatt A."/>
            <person name="Teware R."/>
            <person name="Bhavsar Y."/>
            <person name="Yadav A."/>
        </authorList>
    </citation>
    <scope>NUCLEOTIDE SEQUENCE</scope>
    <source>
        <strain evidence="4">BA0131</strain>
    </source>
</reference>
<keyword evidence="2" id="KW-0472">Membrane</keyword>
<evidence type="ECO:0000256" key="2">
    <source>
        <dbReference type="SAM" id="Phobius"/>
    </source>
</evidence>
<feature type="transmembrane region" description="Helical" evidence="2">
    <location>
        <begin position="20"/>
        <end position="44"/>
    </location>
</feature>
<accession>A0ABT8GUL9</accession>
<evidence type="ECO:0000256" key="1">
    <source>
        <dbReference type="ARBA" id="ARBA00006068"/>
    </source>
</evidence>
<dbReference type="PANTHER" id="PTHR33392">
    <property type="entry name" value="POLYISOPRENYL-TEICHOIC ACID--PEPTIDOGLYCAN TEICHOIC ACID TRANSFERASE TAGU"/>
    <property type="match status" value="1"/>
</dbReference>